<dbReference type="GO" id="GO:0035023">
    <property type="term" value="P:regulation of Rho protein signal transduction"/>
    <property type="evidence" value="ECO:0007669"/>
    <property type="project" value="TreeGrafter"/>
</dbReference>
<dbReference type="Gene3D" id="1.10.287.2070">
    <property type="match status" value="1"/>
</dbReference>
<dbReference type="GO" id="GO:0005096">
    <property type="term" value="F:GTPase activator activity"/>
    <property type="evidence" value="ECO:0007669"/>
    <property type="project" value="UniProtKB-KW"/>
</dbReference>
<dbReference type="SUPFAM" id="SSF48350">
    <property type="entry name" value="GTPase activation domain, GAP"/>
    <property type="match status" value="1"/>
</dbReference>
<feature type="region of interest" description="Disordered" evidence="3">
    <location>
        <begin position="40"/>
        <end position="76"/>
    </location>
</feature>
<keyword evidence="1" id="KW-0343">GTPase activation</keyword>
<feature type="compositionally biased region" description="Basic and acidic residues" evidence="3">
    <location>
        <begin position="41"/>
        <end position="56"/>
    </location>
</feature>
<dbReference type="PANTHER" id="PTHR12659:SF7">
    <property type="entry name" value="CROSSVEINLESS C, ISOFORM C"/>
    <property type="match status" value="1"/>
</dbReference>
<dbReference type="GO" id="GO:0008289">
    <property type="term" value="F:lipid binding"/>
    <property type="evidence" value="ECO:0007669"/>
    <property type="project" value="InterPro"/>
</dbReference>
<dbReference type="GO" id="GO:0007165">
    <property type="term" value="P:signal transduction"/>
    <property type="evidence" value="ECO:0007669"/>
    <property type="project" value="InterPro"/>
</dbReference>
<reference evidence="6" key="1">
    <citation type="submission" date="2023-07" db="EMBL/GenBank/DDBJ databases">
        <title>Chromosome-level genome assembly of Artemia franciscana.</title>
        <authorList>
            <person name="Jo E."/>
        </authorList>
    </citation>
    <scope>NUCLEOTIDE SEQUENCE</scope>
    <source>
        <tissue evidence="6">Whole body</tissue>
    </source>
</reference>
<evidence type="ECO:0000313" key="7">
    <source>
        <dbReference type="Proteomes" id="UP001187531"/>
    </source>
</evidence>
<sequence length="1448" mass="161681">MSVLSRNSIDSSKICDEADPYKEFEIYLQRAQAEMLNLLERSSEAKPVNEKREPPRPPKRHGLKPTYGFNGKTSPEAFRKRRVKERSMSLDEGPKTDSCTRQRVPFFVKTRRTSCPVLSHGQSFNESAYRNSSEILDWLSKAMAEFHDIVDQELCDLRKSSLSPWARFHIKVLDSISLSRESIALRSPDEPSEETTPKLQSDKNSVVPVPAPRKMKPKNPQQAVIELNLTDSNSQHHLAQSQNSTASNVDPQDVAAFIQRVEKSIRRSNAHLNLADNIVLLQELVNSLNDVDNGCNQDCDLSDNDHSEENLKSVMTQTTPLSLSRESSEDDNGSNNSLQRSVDSNPSAVESGIGTNSPPCLLGNKNVVSDSSDDNSDDVQWKSVRRRHSGKRMSGRRREAWHKVEEPIVTHKPPPHKVAPIILQSFSPSPASSSCPIDSGGSGGSACNTLDSVKDDDDKFGEKIMSASAPALKSTLMVPPLAAYVDKGSISAATTPSDGNKTFKESIVNARSSSATTLAEIEASEACRWLRAAGFPQYAQMYEDSMFPLDLSGARADHHFLDVESLSALFRRLEILNRASKLKLESGTRKKLIADSDEEENSCAISSQWTYQRQSRRWSRISPIDLSSDLTNEYCPNELISPIPEQKRSSSERLREGARSWLKRMESFRSRSLRRKSQRSFKASDIGTPRIVDLVGMDEKLKTLNCVTLELPSANIKPGSPNANDSGLDSPDLSRRLSSRKSRRSSRSKRESGSVSDSECQKFDYVNNDPNTNTKDSFLIGYYDDDLDGGRRKMSYQGEISQGNRLRLTLDLNNGHRQNGSEYLTSGTPDAIDGRIGKWSPIIIRNSNFDIFRARKVSCGSSQNRDLPSNGERKNSKDLDLSERGSDLQSQGSSGSIGVHCDSDLDGSLQLGRDSGRWQGNTCESYPSTPDNIQQEATVPIVSLTVGQMILVRKVALLRLTGIMEAHVPNHKGLSWAWDIPKFLKKIRPPEHRGKGIFGAPLYLNVQKWGTPVPPVILAAFKFLRREAMDQVGLFRKPGVKSRISSLRRECDSGREIEFDAQQAFDVADLVKQYFRDLPEALLTSKLSETFVAIFQALPHYLRLEATRYALLLLPDEHREALNLLLSFLIDISSMSSTNQMTLSNLAVCFAPSLFQLSHTISPRSTSSSPRRRTKTTGTPDPRELGENKAAHDCMLTMLREYNQLFQLTQEFLANCPFSYLDESVPVSLAELRTEKALGWKAYHDACFAALLREAKEKSKGWVSTSYPDPTVELTYKKVGDGHALRMWRAGLHIPAPPSEILSRLLYQRHLFDGNAAAWRMIEKLDSDSDVTQFVSTGLDLQEINQTCLLRSWRTNLFGGGSALVETSIEHNEARIIPAAIPRIVLASRYLIEPAGSGHSKITYLSRIDLRGRTPEWYNKVYGHLIVQDLENLRASFVIAEVLPETTL</sequence>
<dbReference type="InterPro" id="IPR000198">
    <property type="entry name" value="RhoGAP_dom"/>
</dbReference>
<dbReference type="InterPro" id="IPR023393">
    <property type="entry name" value="START-like_dom_sf"/>
</dbReference>
<feature type="region of interest" description="Disordered" evidence="3">
    <location>
        <begin position="712"/>
        <end position="768"/>
    </location>
</feature>
<protein>
    <recommendedName>
        <fullName evidence="8">Rho GTPase-activating protein 7</fullName>
    </recommendedName>
</protein>
<organism evidence="6 7">
    <name type="scientific">Artemia franciscana</name>
    <name type="common">Brine shrimp</name>
    <name type="synonym">Artemia sanfranciscana</name>
    <dbReference type="NCBI Taxonomy" id="6661"/>
    <lineage>
        <taxon>Eukaryota</taxon>
        <taxon>Metazoa</taxon>
        <taxon>Ecdysozoa</taxon>
        <taxon>Arthropoda</taxon>
        <taxon>Crustacea</taxon>
        <taxon>Branchiopoda</taxon>
        <taxon>Anostraca</taxon>
        <taxon>Artemiidae</taxon>
        <taxon>Artemia</taxon>
    </lineage>
</organism>
<dbReference type="EMBL" id="JAVRJZ010000002">
    <property type="protein sequence ID" value="KAK2725848.1"/>
    <property type="molecule type" value="Genomic_DNA"/>
</dbReference>
<feature type="region of interest" description="Disordered" evidence="3">
    <location>
        <begin position="185"/>
        <end position="220"/>
    </location>
</feature>
<evidence type="ECO:0000259" key="4">
    <source>
        <dbReference type="PROSITE" id="PS50238"/>
    </source>
</evidence>
<evidence type="ECO:0000256" key="1">
    <source>
        <dbReference type="ARBA" id="ARBA00022468"/>
    </source>
</evidence>
<comment type="caution">
    <text evidence="6">The sequence shown here is derived from an EMBL/GenBank/DDBJ whole genome shotgun (WGS) entry which is preliminary data.</text>
</comment>
<dbReference type="GO" id="GO:0030036">
    <property type="term" value="P:actin cytoskeleton organization"/>
    <property type="evidence" value="ECO:0007669"/>
    <property type="project" value="TreeGrafter"/>
</dbReference>
<feature type="compositionally biased region" description="Basic residues" evidence="3">
    <location>
        <begin position="737"/>
        <end position="747"/>
    </location>
</feature>
<keyword evidence="7" id="KW-1185">Reference proteome</keyword>
<evidence type="ECO:0008006" key="8">
    <source>
        <dbReference type="Google" id="ProtNLM"/>
    </source>
</evidence>
<accession>A0AA88LC15</accession>
<dbReference type="PROSITE" id="PS50848">
    <property type="entry name" value="START"/>
    <property type="match status" value="1"/>
</dbReference>
<feature type="compositionally biased region" description="Basic and acidic residues" evidence="3">
    <location>
        <begin position="871"/>
        <end position="886"/>
    </location>
</feature>
<dbReference type="SMART" id="SM00324">
    <property type="entry name" value="RhoGAP"/>
    <property type="match status" value="1"/>
</dbReference>
<feature type="region of interest" description="Disordered" evidence="3">
    <location>
        <begin position="1161"/>
        <end position="1187"/>
    </location>
</feature>
<feature type="compositionally biased region" description="Basic residues" evidence="3">
    <location>
        <begin position="383"/>
        <end position="395"/>
    </location>
</feature>
<dbReference type="SUPFAM" id="SSF47769">
    <property type="entry name" value="SAM/Pointed domain"/>
    <property type="match status" value="1"/>
</dbReference>
<evidence type="ECO:0000256" key="3">
    <source>
        <dbReference type="SAM" id="MobiDB-lite"/>
    </source>
</evidence>
<dbReference type="PROSITE" id="PS50238">
    <property type="entry name" value="RHOGAP"/>
    <property type="match status" value="1"/>
</dbReference>
<feature type="compositionally biased region" description="Polar residues" evidence="3">
    <location>
        <begin position="338"/>
        <end position="358"/>
    </location>
</feature>
<keyword evidence="2" id="KW-0597">Phosphoprotein</keyword>
<dbReference type="InterPro" id="IPR013761">
    <property type="entry name" value="SAM/pointed_sf"/>
</dbReference>
<proteinExistence type="predicted"/>
<feature type="domain" description="Rho-GAP" evidence="4">
    <location>
        <begin position="1000"/>
        <end position="1206"/>
    </location>
</feature>
<dbReference type="InterPro" id="IPR008936">
    <property type="entry name" value="Rho_GTPase_activation_prot"/>
</dbReference>
<dbReference type="Pfam" id="PF00620">
    <property type="entry name" value="RhoGAP"/>
    <property type="match status" value="1"/>
</dbReference>
<name>A0AA88LC15_ARTSF</name>
<dbReference type="Pfam" id="PF01852">
    <property type="entry name" value="START"/>
    <property type="match status" value="1"/>
</dbReference>
<feature type="domain" description="START" evidence="5">
    <location>
        <begin position="1251"/>
        <end position="1418"/>
    </location>
</feature>
<dbReference type="Gene3D" id="3.30.530.20">
    <property type="match status" value="1"/>
</dbReference>
<dbReference type="InterPro" id="IPR002913">
    <property type="entry name" value="START_lipid-bd_dom"/>
</dbReference>
<feature type="compositionally biased region" description="Low complexity" evidence="3">
    <location>
        <begin position="887"/>
        <end position="898"/>
    </location>
</feature>
<dbReference type="PANTHER" id="PTHR12659">
    <property type="entry name" value="RHO-TYPE GTPASE ACTIVATING PROTEIN"/>
    <property type="match status" value="1"/>
</dbReference>
<evidence type="ECO:0000313" key="6">
    <source>
        <dbReference type="EMBL" id="KAK2725848.1"/>
    </source>
</evidence>
<dbReference type="SMART" id="SM00234">
    <property type="entry name" value="START"/>
    <property type="match status" value="1"/>
</dbReference>
<dbReference type="Proteomes" id="UP001187531">
    <property type="component" value="Unassembled WGS sequence"/>
</dbReference>
<dbReference type="Gene3D" id="1.10.555.10">
    <property type="entry name" value="Rho GTPase activation protein"/>
    <property type="match status" value="1"/>
</dbReference>
<dbReference type="SUPFAM" id="SSF55961">
    <property type="entry name" value="Bet v1-like"/>
    <property type="match status" value="1"/>
</dbReference>
<evidence type="ECO:0000256" key="2">
    <source>
        <dbReference type="ARBA" id="ARBA00022553"/>
    </source>
</evidence>
<gene>
    <name evidence="6" type="ORF">QYM36_000352</name>
</gene>
<evidence type="ECO:0000259" key="5">
    <source>
        <dbReference type="PROSITE" id="PS50848"/>
    </source>
</evidence>
<feature type="region of interest" description="Disordered" evidence="3">
    <location>
        <begin position="860"/>
        <end position="900"/>
    </location>
</feature>
<feature type="region of interest" description="Disordered" evidence="3">
    <location>
        <begin position="315"/>
        <end position="399"/>
    </location>
</feature>